<dbReference type="STRING" id="1121416.SAMN02745220_00844"/>
<proteinExistence type="predicted"/>
<accession>A0A1M7XZP2</accession>
<keyword evidence="4" id="KW-0346">Stress response</keyword>
<dbReference type="GO" id="GO:0003700">
    <property type="term" value="F:DNA-binding transcription factor activity"/>
    <property type="evidence" value="ECO:0007669"/>
    <property type="project" value="InterPro"/>
</dbReference>
<organism evidence="4 5">
    <name type="scientific">Desulfopila aestuarii DSM 18488</name>
    <dbReference type="NCBI Taxonomy" id="1121416"/>
    <lineage>
        <taxon>Bacteria</taxon>
        <taxon>Pseudomonadati</taxon>
        <taxon>Thermodesulfobacteriota</taxon>
        <taxon>Desulfobulbia</taxon>
        <taxon>Desulfobulbales</taxon>
        <taxon>Desulfocapsaceae</taxon>
        <taxon>Desulfopila</taxon>
    </lineage>
</organism>
<dbReference type="EMBL" id="FRFE01000003">
    <property type="protein sequence ID" value="SHO44694.1"/>
    <property type="molecule type" value="Genomic_DNA"/>
</dbReference>
<feature type="compositionally biased region" description="Polar residues" evidence="2">
    <location>
        <begin position="145"/>
        <end position="154"/>
    </location>
</feature>
<name>A0A1M7XZP2_9BACT</name>
<reference evidence="4 5" key="1">
    <citation type="submission" date="2016-12" db="EMBL/GenBank/DDBJ databases">
        <authorList>
            <person name="Song W.-J."/>
            <person name="Kurnit D.M."/>
        </authorList>
    </citation>
    <scope>NUCLEOTIDE SEQUENCE [LARGE SCALE GENOMIC DNA]</scope>
    <source>
        <strain evidence="4 5">DSM 18488</strain>
    </source>
</reference>
<dbReference type="SMART" id="SM00422">
    <property type="entry name" value="HTH_MERR"/>
    <property type="match status" value="1"/>
</dbReference>
<dbReference type="GO" id="GO:0003677">
    <property type="term" value="F:DNA binding"/>
    <property type="evidence" value="ECO:0007669"/>
    <property type="project" value="UniProtKB-KW"/>
</dbReference>
<protein>
    <submittedName>
        <fullName evidence="4">MerR family transcriptional regulator, heat shock protein HspR</fullName>
    </submittedName>
</protein>
<dbReference type="AlphaFoldDB" id="A0A1M7XZP2"/>
<keyword evidence="1" id="KW-0238">DNA-binding</keyword>
<evidence type="ECO:0000313" key="5">
    <source>
        <dbReference type="Proteomes" id="UP000184603"/>
    </source>
</evidence>
<feature type="domain" description="HTH merR-type" evidence="3">
    <location>
        <begin position="18"/>
        <end position="86"/>
    </location>
</feature>
<keyword evidence="5" id="KW-1185">Reference proteome</keyword>
<dbReference type="InterPro" id="IPR000551">
    <property type="entry name" value="MerR-type_HTH_dom"/>
</dbReference>
<dbReference type="PROSITE" id="PS50937">
    <property type="entry name" value="HTH_MERR_2"/>
    <property type="match status" value="1"/>
</dbReference>
<dbReference type="SUPFAM" id="SSF46955">
    <property type="entry name" value="Putative DNA-binding domain"/>
    <property type="match status" value="1"/>
</dbReference>
<evidence type="ECO:0000256" key="2">
    <source>
        <dbReference type="SAM" id="MobiDB-lite"/>
    </source>
</evidence>
<feature type="region of interest" description="Disordered" evidence="2">
    <location>
        <begin position="121"/>
        <end position="154"/>
    </location>
</feature>
<evidence type="ECO:0000256" key="1">
    <source>
        <dbReference type="ARBA" id="ARBA00023125"/>
    </source>
</evidence>
<evidence type="ECO:0000259" key="3">
    <source>
        <dbReference type="PROSITE" id="PS50937"/>
    </source>
</evidence>
<dbReference type="Proteomes" id="UP000184603">
    <property type="component" value="Unassembled WGS sequence"/>
</dbReference>
<dbReference type="RefSeq" id="WP_073612194.1">
    <property type="nucleotide sequence ID" value="NZ_FRFE01000003.1"/>
</dbReference>
<gene>
    <name evidence="4" type="ORF">SAMN02745220_00844</name>
</gene>
<dbReference type="InterPro" id="IPR009061">
    <property type="entry name" value="DNA-bd_dom_put_sf"/>
</dbReference>
<evidence type="ECO:0000313" key="4">
    <source>
        <dbReference type="EMBL" id="SHO44694.1"/>
    </source>
</evidence>
<feature type="compositionally biased region" description="Basic and acidic residues" evidence="2">
    <location>
        <begin position="121"/>
        <end position="141"/>
    </location>
</feature>
<dbReference type="PANTHER" id="PTHR30204">
    <property type="entry name" value="REDOX-CYCLING DRUG-SENSING TRANSCRIPTIONAL ACTIVATOR SOXR"/>
    <property type="match status" value="1"/>
</dbReference>
<sequence>MAVKKNKSLEPVSKDLPVYSIGVAARILDVHPRTLRIYEDEGLIKPHRQGARRMFSQNDMQWIACLRSAIHEQGISIPGIRKLLRFATCYEIVECPEQVSCVCEAVVDRVIPRKPRLVGDKQAAERIAEEEKNTRSEERKKGTIAKQSGTGEAG</sequence>
<dbReference type="PANTHER" id="PTHR30204:SF58">
    <property type="entry name" value="HTH-TYPE TRANSCRIPTIONAL REGULATOR YFMP"/>
    <property type="match status" value="1"/>
</dbReference>
<dbReference type="Gene3D" id="1.10.1660.10">
    <property type="match status" value="1"/>
</dbReference>
<dbReference type="PROSITE" id="PS00552">
    <property type="entry name" value="HTH_MERR_1"/>
    <property type="match status" value="1"/>
</dbReference>
<dbReference type="InterPro" id="IPR047057">
    <property type="entry name" value="MerR_fam"/>
</dbReference>
<dbReference type="Pfam" id="PF13411">
    <property type="entry name" value="MerR_1"/>
    <property type="match status" value="1"/>
</dbReference>